<dbReference type="GO" id="GO:0003676">
    <property type="term" value="F:nucleic acid binding"/>
    <property type="evidence" value="ECO:0007669"/>
    <property type="project" value="UniProtKB-UniRule"/>
</dbReference>
<feature type="domain" description="R3H" evidence="2">
    <location>
        <begin position="24"/>
        <end position="98"/>
    </location>
</feature>
<dbReference type="Pfam" id="PF01424">
    <property type="entry name" value="R3H"/>
    <property type="match status" value="1"/>
</dbReference>
<evidence type="ECO:0000313" key="4">
    <source>
        <dbReference type="Proteomes" id="UP000001640"/>
    </source>
</evidence>
<dbReference type="PROSITE" id="PS51061">
    <property type="entry name" value="R3H"/>
    <property type="match status" value="1"/>
</dbReference>
<dbReference type="EMBL" id="HE576756">
    <property type="protein sequence ID" value="CCC70439.1"/>
    <property type="molecule type" value="Genomic_DNA"/>
</dbReference>
<feature type="compositionally biased region" description="Low complexity" evidence="1">
    <location>
        <begin position="125"/>
        <end position="138"/>
    </location>
</feature>
<dbReference type="InterPro" id="IPR001374">
    <property type="entry name" value="R3H_dom"/>
</dbReference>
<reference key="2">
    <citation type="submission" date="2011-08" db="EMBL/GenBank/DDBJ databases">
        <title>Genome sequence of Naumovozyma castellii.</title>
        <authorList>
            <person name="Gordon J.L."/>
            <person name="Armisen D."/>
            <person name="Proux-Wera E."/>
            <person name="OhEigeartaigh S.S."/>
            <person name="Byrne K.P."/>
            <person name="Wolfe K.H."/>
        </authorList>
    </citation>
    <scope>NUCLEOTIDE SEQUENCE</scope>
    <source>
        <strain>Type strain:CBS 4309</strain>
    </source>
</reference>
<dbReference type="RefSeq" id="XP_003676796.1">
    <property type="nucleotide sequence ID" value="XM_003676748.1"/>
</dbReference>
<dbReference type="eggNOG" id="KOG2953">
    <property type="taxonomic scope" value="Eukaryota"/>
</dbReference>
<dbReference type="Proteomes" id="UP000001640">
    <property type="component" value="Chromosome 5"/>
</dbReference>
<reference evidence="3 4" key="1">
    <citation type="journal article" date="2011" name="Proc. Natl. Acad. Sci. U.S.A.">
        <title>Evolutionary erosion of yeast sex chromosomes by mating-type switching accidents.</title>
        <authorList>
            <person name="Gordon J.L."/>
            <person name="Armisen D."/>
            <person name="Proux-Wera E."/>
            <person name="Oheigeartaigh S.S."/>
            <person name="Byrne K.P."/>
            <person name="Wolfe K.H."/>
        </authorList>
    </citation>
    <scope>NUCLEOTIDE SEQUENCE [LARGE SCALE GENOMIC DNA]</scope>
    <source>
        <strain evidence="4">ATCC 76901 / BCRC 22586 / CBS 4309 / NBRC 1992 / NRRL Y-12630</strain>
    </source>
</reference>
<dbReference type="Gene3D" id="3.30.1370.50">
    <property type="entry name" value="R3H-like domain"/>
    <property type="match status" value="1"/>
</dbReference>
<protein>
    <recommendedName>
        <fullName evidence="2">R3H domain-containing protein</fullName>
    </recommendedName>
</protein>
<proteinExistence type="predicted"/>
<gene>
    <name evidence="3" type="primary">NCAS0E03690</name>
    <name evidence="3" type="ordered locus">NCAS_0E03690</name>
</gene>
<dbReference type="GeneID" id="96904067"/>
<organism evidence="3 4">
    <name type="scientific">Naumovozyma castellii</name>
    <name type="common">Yeast</name>
    <name type="synonym">Saccharomyces castellii</name>
    <dbReference type="NCBI Taxonomy" id="27288"/>
    <lineage>
        <taxon>Eukaryota</taxon>
        <taxon>Fungi</taxon>
        <taxon>Dikarya</taxon>
        <taxon>Ascomycota</taxon>
        <taxon>Saccharomycotina</taxon>
        <taxon>Saccharomycetes</taxon>
        <taxon>Saccharomycetales</taxon>
        <taxon>Saccharomycetaceae</taxon>
        <taxon>Naumovozyma</taxon>
    </lineage>
</organism>
<dbReference type="InterPro" id="IPR036867">
    <property type="entry name" value="R3H_dom_sf"/>
</dbReference>
<feature type="region of interest" description="Disordered" evidence="1">
    <location>
        <begin position="113"/>
        <end position="153"/>
    </location>
</feature>
<evidence type="ECO:0000256" key="1">
    <source>
        <dbReference type="SAM" id="MobiDB-lite"/>
    </source>
</evidence>
<dbReference type="STRING" id="1064592.G0VG20"/>
<sequence length="311" mass="36450">MREPSFQPLSDVMIIALFDKPNDRDFIINLENILINLINSSDPSYQLTPMNSYYRLLTHQVAQYHNLAHVANDTRLVIYKDDSFQFDDKKPLLQALKQSDYKKKSTVSTPTTKYKILKRKNNPASESSESLESTSSASVIPGSSKSVSELDMEKQRIERERLYEQKKLEIFEKLNSEFEDGDDDREEEKLSNQTRNGVSYLRNNSQYHDYNSRQRQYLPPYPYSQTMTSNPYLNNPQIMYQQAYPIAIPPLAQQYQQQQCFQGSYPYQPYQYPYQYAMTAPATTPQLNSKIPYSQNTMATNFNNKKRYKEK</sequence>
<dbReference type="OrthoDB" id="278430at2759"/>
<dbReference type="KEGG" id="ncs:NCAS_0E03690"/>
<accession>G0VG20</accession>
<name>G0VG20_NAUCA</name>
<dbReference type="SUPFAM" id="SSF82708">
    <property type="entry name" value="R3H domain"/>
    <property type="match status" value="1"/>
</dbReference>
<evidence type="ECO:0000259" key="2">
    <source>
        <dbReference type="PROSITE" id="PS51061"/>
    </source>
</evidence>
<dbReference type="FunCoup" id="G0VG20">
    <property type="interactions" value="55"/>
</dbReference>
<dbReference type="SMART" id="SM00393">
    <property type="entry name" value="R3H"/>
    <property type="match status" value="1"/>
</dbReference>
<dbReference type="AlphaFoldDB" id="G0VG20"/>
<dbReference type="InParanoid" id="G0VG20"/>
<evidence type="ECO:0000313" key="3">
    <source>
        <dbReference type="EMBL" id="CCC70439.1"/>
    </source>
</evidence>
<dbReference type="HOGENOM" id="CLU_894544_0_0_1"/>
<keyword evidence="4" id="KW-1185">Reference proteome</keyword>
<dbReference type="CDD" id="cd02642">
    <property type="entry name" value="R3H_encore_like"/>
    <property type="match status" value="1"/>
</dbReference>